<dbReference type="RefSeq" id="XP_003058725.1">
    <property type="nucleotide sequence ID" value="XM_003058679.1"/>
</dbReference>
<accession>C1MSR8</accession>
<sequence length="460" mass="50471">MTTSRASPTRLLLLLLLVSFLVLAPTPGRAASSAARASGSSGGSSEEAAPSLASSSSSSTSTSNHTNNWAVLVDTSRYWFNYRHAANTLSFYRTVKRLGIPDSNIVLMLADDFACDARNVFASKIFADESHATDLYGADVEIDYRGYEVTPENVLRVLYGEHPPSTPESKRLRSDAGSNVLFYLTGHGGDEFLKFQDQREILSRDVADALSHMHAVGRYNEVLFIVDTCQAETLANEIRSPRVISIGSSRRGENSFSGGVDRALGLSVIDRFSSAILGFAEARVRDVDSDARMDELFRAASKEAIMSTARPRLENYRHRELRDVRVTEFFADADAVRRRGGQSGGEEKRAAGPSIDVVVDEDELRERLRRDAVSRNAHGERWWTDVVYGADVGWVDDAARTTAGRERRSLAEAFNAEDEKMSKGRGGAGRVRGRRDGIEAFVVAAALAPPVLCLLHMFLP</sequence>
<feature type="signal peptide" evidence="6">
    <location>
        <begin position="1"/>
        <end position="30"/>
    </location>
</feature>
<feature type="chain" id="PRO_5002910463" evidence="6">
    <location>
        <begin position="31"/>
        <end position="460"/>
    </location>
</feature>
<dbReference type="FunFam" id="3.40.50.1460:FF:000021">
    <property type="entry name" value="GPI-anchor transamidase"/>
    <property type="match status" value="1"/>
</dbReference>
<dbReference type="EMBL" id="GG663739">
    <property type="protein sequence ID" value="EEH57180.1"/>
    <property type="molecule type" value="Genomic_DNA"/>
</dbReference>
<keyword evidence="8" id="KW-1185">Reference proteome</keyword>
<evidence type="ECO:0000313" key="7">
    <source>
        <dbReference type="EMBL" id="EEH57180.1"/>
    </source>
</evidence>
<dbReference type="GO" id="GO:0042765">
    <property type="term" value="C:GPI-anchor transamidase complex"/>
    <property type="evidence" value="ECO:0007669"/>
    <property type="project" value="InterPro"/>
</dbReference>
<dbReference type="GeneID" id="9684164"/>
<dbReference type="InterPro" id="IPR001096">
    <property type="entry name" value="Peptidase_C13"/>
</dbReference>
<dbReference type="Pfam" id="PF01650">
    <property type="entry name" value="Peptidase_C13"/>
    <property type="match status" value="1"/>
</dbReference>
<evidence type="ECO:0000256" key="6">
    <source>
        <dbReference type="SAM" id="SignalP"/>
    </source>
</evidence>
<evidence type="ECO:0000256" key="1">
    <source>
        <dbReference type="ARBA" id="ARBA00004687"/>
    </source>
</evidence>
<evidence type="ECO:0000256" key="2">
    <source>
        <dbReference type="ARBA" id="ARBA00009941"/>
    </source>
</evidence>
<dbReference type="OMA" id="FACDARN"/>
<proteinExistence type="inferred from homology"/>
<dbReference type="GO" id="GO:0003923">
    <property type="term" value="F:GPI-anchor transamidase activity"/>
    <property type="evidence" value="ECO:0007669"/>
    <property type="project" value="InterPro"/>
</dbReference>
<dbReference type="KEGG" id="mpp:MICPUCDRAFT_57797"/>
<dbReference type="Proteomes" id="UP000001876">
    <property type="component" value="Unassembled WGS sequence"/>
</dbReference>
<comment type="similarity">
    <text evidence="2">Belongs to the peptidase C13 family.</text>
</comment>
<dbReference type="OrthoDB" id="192611at2759"/>
<dbReference type="GO" id="GO:0006508">
    <property type="term" value="P:proteolysis"/>
    <property type="evidence" value="ECO:0007669"/>
    <property type="project" value="InterPro"/>
</dbReference>
<dbReference type="GO" id="GO:0016255">
    <property type="term" value="P:attachment of GPI anchor to protein"/>
    <property type="evidence" value="ECO:0007669"/>
    <property type="project" value="InterPro"/>
</dbReference>
<keyword evidence="4 6" id="KW-0732">Signal</keyword>
<dbReference type="GO" id="GO:0006506">
    <property type="term" value="P:GPI anchor biosynthetic process"/>
    <property type="evidence" value="ECO:0007669"/>
    <property type="project" value="UniProtKB-UniPathway"/>
</dbReference>
<protein>
    <submittedName>
        <fullName evidence="7">Peptidase</fullName>
    </submittedName>
</protein>
<gene>
    <name evidence="7" type="ORF">MICPUCDRAFT_57797</name>
</gene>
<dbReference type="Gene3D" id="3.40.50.1460">
    <property type="match status" value="1"/>
</dbReference>
<keyword evidence="3" id="KW-0337">GPI-anchor biosynthesis</keyword>
<name>C1MSR8_MICPC</name>
<dbReference type="PANTHER" id="PTHR48067">
    <property type="entry name" value="GPI-ANCHOR TRANSAMIDASE"/>
    <property type="match status" value="1"/>
</dbReference>
<evidence type="ECO:0000256" key="3">
    <source>
        <dbReference type="ARBA" id="ARBA00022502"/>
    </source>
</evidence>
<dbReference type="STRING" id="564608.C1MSR8"/>
<evidence type="ECO:0000256" key="5">
    <source>
        <dbReference type="SAM" id="MobiDB-lite"/>
    </source>
</evidence>
<organism evidence="8">
    <name type="scientific">Micromonas pusilla (strain CCMP1545)</name>
    <name type="common">Picoplanktonic green alga</name>
    <dbReference type="NCBI Taxonomy" id="564608"/>
    <lineage>
        <taxon>Eukaryota</taxon>
        <taxon>Viridiplantae</taxon>
        <taxon>Chlorophyta</taxon>
        <taxon>Mamiellophyceae</taxon>
        <taxon>Mamiellales</taxon>
        <taxon>Mamiellaceae</taxon>
        <taxon>Micromonas</taxon>
    </lineage>
</organism>
<dbReference type="InterPro" id="IPR028361">
    <property type="entry name" value="GPI_transamidase"/>
</dbReference>
<dbReference type="MEROPS" id="C13.005"/>
<dbReference type="AlphaFoldDB" id="C1MSR8"/>
<comment type="pathway">
    <text evidence="1">Glycolipid biosynthesis; glycosylphosphatidylinositol-anchor biosynthesis.</text>
</comment>
<evidence type="ECO:0000313" key="8">
    <source>
        <dbReference type="Proteomes" id="UP000001876"/>
    </source>
</evidence>
<dbReference type="PANTHER" id="PTHR48067:SF1">
    <property type="entry name" value="GPI-ANCHOR TRANSAMIDASE"/>
    <property type="match status" value="1"/>
</dbReference>
<feature type="region of interest" description="Disordered" evidence="5">
    <location>
        <begin position="33"/>
        <end position="65"/>
    </location>
</feature>
<dbReference type="PRINTS" id="PR00776">
    <property type="entry name" value="HEMOGLOBNASE"/>
</dbReference>
<reference evidence="7 8" key="1">
    <citation type="journal article" date="2009" name="Science">
        <title>Green evolution and dynamic adaptations revealed by genomes of the marine picoeukaryotes Micromonas.</title>
        <authorList>
            <person name="Worden A.Z."/>
            <person name="Lee J.H."/>
            <person name="Mock T."/>
            <person name="Rouze P."/>
            <person name="Simmons M.P."/>
            <person name="Aerts A.L."/>
            <person name="Allen A.E."/>
            <person name="Cuvelier M.L."/>
            <person name="Derelle E."/>
            <person name="Everett M.V."/>
            <person name="Foulon E."/>
            <person name="Grimwood J."/>
            <person name="Gundlach H."/>
            <person name="Henrissat B."/>
            <person name="Napoli C."/>
            <person name="McDonald S.M."/>
            <person name="Parker M.S."/>
            <person name="Rombauts S."/>
            <person name="Salamov A."/>
            <person name="Von Dassow P."/>
            <person name="Badger J.H."/>
            <person name="Coutinho P.M."/>
            <person name="Demir E."/>
            <person name="Dubchak I."/>
            <person name="Gentemann C."/>
            <person name="Eikrem W."/>
            <person name="Gready J.E."/>
            <person name="John U."/>
            <person name="Lanier W."/>
            <person name="Lindquist E.A."/>
            <person name="Lucas S."/>
            <person name="Mayer K.F."/>
            <person name="Moreau H."/>
            <person name="Not F."/>
            <person name="Otillar R."/>
            <person name="Panaud O."/>
            <person name="Pangilinan J."/>
            <person name="Paulsen I."/>
            <person name="Piegu B."/>
            <person name="Poliakov A."/>
            <person name="Robbens S."/>
            <person name="Schmutz J."/>
            <person name="Toulza E."/>
            <person name="Wyss T."/>
            <person name="Zelensky A."/>
            <person name="Zhou K."/>
            <person name="Armbrust E.V."/>
            <person name="Bhattacharya D."/>
            <person name="Goodenough U.W."/>
            <person name="Van de Peer Y."/>
            <person name="Grigoriev I.V."/>
        </authorList>
    </citation>
    <scope>NUCLEOTIDE SEQUENCE [LARGE SCALE GENOMIC DNA]</scope>
    <source>
        <strain evidence="7 8">CCMP1545</strain>
    </source>
</reference>
<feature type="compositionally biased region" description="Low complexity" evidence="5">
    <location>
        <begin position="33"/>
        <end position="63"/>
    </location>
</feature>
<dbReference type="eggNOG" id="KOG1349">
    <property type="taxonomic scope" value="Eukaryota"/>
</dbReference>
<dbReference type="UniPathway" id="UPA00196"/>
<evidence type="ECO:0000256" key="4">
    <source>
        <dbReference type="ARBA" id="ARBA00022729"/>
    </source>
</evidence>